<dbReference type="AlphaFoldDB" id="A0A2N3V0W0"/>
<keyword evidence="3" id="KW-1185">Reference proteome</keyword>
<dbReference type="PRINTS" id="PR00081">
    <property type="entry name" value="GDHRDH"/>
</dbReference>
<dbReference type="Pfam" id="PF00106">
    <property type="entry name" value="adh_short"/>
    <property type="match status" value="1"/>
</dbReference>
<sequence>MEKDLSAKTIVITGGSSGIGAAAARHLRRQGAQVVITGRSDQTRKLAEAIGCDYFLVDFTRFTEVRSFARSLLGKYPRIDLLVNNVGGIIADRRLTEDGHETTLQVNHLSGFLLTLLLQERLEASKAIVINTSSVANTMGRIDFEDLENKKHYKSMAAYGAAKLMNILHAMEISRRFKGVWAASFHPGVVETGFAREGSGLIRWFYEGVLGRYFMISPEKGADTLLWLINTQPGKDWQDGEYYYKRRPGRRNPQVSPEVAARLWEASERLIGSGKQ</sequence>
<name>A0A2N3V0W0_9BACT</name>
<organism evidence="2 3">
    <name type="scientific">Pontibacter ramchanderi</name>
    <dbReference type="NCBI Taxonomy" id="1179743"/>
    <lineage>
        <taxon>Bacteria</taxon>
        <taxon>Pseudomonadati</taxon>
        <taxon>Bacteroidota</taxon>
        <taxon>Cytophagia</taxon>
        <taxon>Cytophagales</taxon>
        <taxon>Hymenobacteraceae</taxon>
        <taxon>Pontibacter</taxon>
    </lineage>
</organism>
<dbReference type="InterPro" id="IPR036291">
    <property type="entry name" value="NAD(P)-bd_dom_sf"/>
</dbReference>
<accession>A0A2N3V0W0</accession>
<dbReference type="EMBL" id="PJMU01000001">
    <property type="protein sequence ID" value="PKV75258.1"/>
    <property type="molecule type" value="Genomic_DNA"/>
</dbReference>
<reference evidence="2 3" key="1">
    <citation type="submission" date="2017-12" db="EMBL/GenBank/DDBJ databases">
        <title>Genomic Encyclopedia of Type Strains, Phase III (KMG-III): the genomes of soil and plant-associated and newly described type strains.</title>
        <authorList>
            <person name="Whitman W."/>
        </authorList>
    </citation>
    <scope>NUCLEOTIDE SEQUENCE [LARGE SCALE GENOMIC DNA]</scope>
    <source>
        <strain evidence="2 3">LP43</strain>
    </source>
</reference>
<evidence type="ECO:0000313" key="3">
    <source>
        <dbReference type="Proteomes" id="UP000233782"/>
    </source>
</evidence>
<dbReference type="InterPro" id="IPR002347">
    <property type="entry name" value="SDR_fam"/>
</dbReference>
<dbReference type="RefSeq" id="WP_101442514.1">
    <property type="nucleotide sequence ID" value="NZ_PJMU01000001.1"/>
</dbReference>
<proteinExistence type="predicted"/>
<dbReference type="GO" id="GO:0016491">
    <property type="term" value="F:oxidoreductase activity"/>
    <property type="evidence" value="ECO:0007669"/>
    <property type="project" value="UniProtKB-KW"/>
</dbReference>
<dbReference type="OrthoDB" id="597510at2"/>
<keyword evidence="1" id="KW-0560">Oxidoreductase</keyword>
<dbReference type="Proteomes" id="UP000233782">
    <property type="component" value="Unassembled WGS sequence"/>
</dbReference>
<evidence type="ECO:0000256" key="1">
    <source>
        <dbReference type="ARBA" id="ARBA00023002"/>
    </source>
</evidence>
<comment type="caution">
    <text evidence="2">The sequence shown here is derived from an EMBL/GenBank/DDBJ whole genome shotgun (WGS) entry which is preliminary data.</text>
</comment>
<protein>
    <submittedName>
        <fullName evidence="2">NADP-dependent 3-hydroxy acid dehydrogenase YdfG</fullName>
    </submittedName>
</protein>
<dbReference type="PANTHER" id="PTHR43157">
    <property type="entry name" value="PHOSPHATIDYLINOSITOL-GLYCAN BIOSYNTHESIS CLASS F PROTEIN-RELATED"/>
    <property type="match status" value="1"/>
</dbReference>
<dbReference type="SUPFAM" id="SSF51735">
    <property type="entry name" value="NAD(P)-binding Rossmann-fold domains"/>
    <property type="match status" value="1"/>
</dbReference>
<gene>
    <name evidence="2" type="ORF">BD749_0196</name>
</gene>
<dbReference type="PANTHER" id="PTHR43157:SF31">
    <property type="entry name" value="PHOSPHATIDYLINOSITOL-GLYCAN BIOSYNTHESIS CLASS F PROTEIN"/>
    <property type="match status" value="1"/>
</dbReference>
<dbReference type="Gene3D" id="3.40.50.720">
    <property type="entry name" value="NAD(P)-binding Rossmann-like Domain"/>
    <property type="match status" value="1"/>
</dbReference>
<evidence type="ECO:0000313" key="2">
    <source>
        <dbReference type="EMBL" id="PKV75258.1"/>
    </source>
</evidence>